<feature type="transmembrane region" description="Helical" evidence="9">
    <location>
        <begin position="20"/>
        <end position="43"/>
    </location>
</feature>
<feature type="domain" description="Endoplasmic reticulum vesicle transporter N-terminal" evidence="11">
    <location>
        <begin position="7"/>
        <end position="96"/>
    </location>
</feature>
<accession>U5ENV3</accession>
<dbReference type="GO" id="GO:0033116">
    <property type="term" value="C:endoplasmic reticulum-Golgi intermediate compartment membrane"/>
    <property type="evidence" value="ECO:0007669"/>
    <property type="project" value="UniProtKB-SubCell"/>
</dbReference>
<proteinExistence type="evidence at transcript level"/>
<comment type="similarity">
    <text evidence="3">Belongs to the ERGIC family.</text>
</comment>
<dbReference type="GO" id="GO:0005789">
    <property type="term" value="C:endoplasmic reticulum membrane"/>
    <property type="evidence" value="ECO:0007669"/>
    <property type="project" value="TreeGrafter"/>
</dbReference>
<sequence>MTVLDTLKRLDAYPKTLEEFSIKTISGATVTIVSTIIIILLFLSELNAYLSPNITEELFVDTTRNHKLKINLDFYIPPISCDYISLDALDSTGEQHLHIDHNIYKRRIDLKGNPIEEAKKEHIQSSTKKQKSSETTTDAAAGAVTTPKCGSCYGAEKNSTHCCNTCQDVIDAYREKRWNPEVDKFAQCIFEGFADKNNQNPFSEGCQVYGTLEVNRMGGAFHLAPGKSFSINHIHVHDVQPYSSSTFNTSHRINHLSFGDQVNFVNTKPLDNLEVIATETAMMFQYYIKIVPTMYVPLEGPTIYTNQFSVTKHQKSVATMSGESGMPGIFVSYELSPLMLKYTEKSNSFGHFATNICAIIGGIFTVAGIIDSFLHNSLHVIKQKIELGKFS</sequence>
<evidence type="ECO:0000256" key="3">
    <source>
        <dbReference type="ARBA" id="ARBA00005648"/>
    </source>
</evidence>
<name>U5ENV3_9DIPT</name>
<evidence type="ECO:0000256" key="1">
    <source>
        <dbReference type="ARBA" id="ARBA00004257"/>
    </source>
</evidence>
<dbReference type="InterPro" id="IPR045888">
    <property type="entry name" value="Erv"/>
</dbReference>
<evidence type="ECO:0000256" key="2">
    <source>
        <dbReference type="ARBA" id="ARBA00004457"/>
    </source>
</evidence>
<dbReference type="GO" id="GO:0006888">
    <property type="term" value="P:endoplasmic reticulum to Golgi vesicle-mediated transport"/>
    <property type="evidence" value="ECO:0007669"/>
    <property type="project" value="TreeGrafter"/>
</dbReference>
<dbReference type="GO" id="GO:0030134">
    <property type="term" value="C:COPII-coated ER to Golgi transport vesicle"/>
    <property type="evidence" value="ECO:0007669"/>
    <property type="project" value="TreeGrafter"/>
</dbReference>
<dbReference type="InterPro" id="IPR039542">
    <property type="entry name" value="Erv_N"/>
</dbReference>
<evidence type="ECO:0000256" key="4">
    <source>
        <dbReference type="ARBA" id="ARBA00022692"/>
    </source>
</evidence>
<keyword evidence="6 9" id="KW-0472">Membrane</keyword>
<evidence type="ECO:0000259" key="10">
    <source>
        <dbReference type="Pfam" id="PF07970"/>
    </source>
</evidence>
<feature type="region of interest" description="Disordered" evidence="8">
    <location>
        <begin position="119"/>
        <end position="140"/>
    </location>
</feature>
<dbReference type="PANTHER" id="PTHR10984:SF25">
    <property type="entry name" value="ENDOPLASMIC RETICULUM-GOLGI INTERMEDIATE COMPARTMENT PROTEIN 3"/>
    <property type="match status" value="1"/>
</dbReference>
<dbReference type="Pfam" id="PF07970">
    <property type="entry name" value="COPIIcoated_ERV"/>
    <property type="match status" value="1"/>
</dbReference>
<keyword evidence="5 9" id="KW-1133">Transmembrane helix</keyword>
<dbReference type="EMBL" id="GANO01000433">
    <property type="protein sequence ID" value="JAB59438.1"/>
    <property type="molecule type" value="mRNA"/>
</dbReference>
<dbReference type="InterPro" id="IPR012936">
    <property type="entry name" value="Erv_C"/>
</dbReference>
<keyword evidence="4 9" id="KW-0812">Transmembrane</keyword>
<dbReference type="Pfam" id="PF13850">
    <property type="entry name" value="ERGIC_N"/>
    <property type="match status" value="1"/>
</dbReference>
<evidence type="ECO:0000313" key="12">
    <source>
        <dbReference type="EMBL" id="JAB59438.1"/>
    </source>
</evidence>
<evidence type="ECO:0000256" key="8">
    <source>
        <dbReference type="SAM" id="MobiDB-lite"/>
    </source>
</evidence>
<evidence type="ECO:0000256" key="9">
    <source>
        <dbReference type="SAM" id="Phobius"/>
    </source>
</evidence>
<evidence type="ECO:0000256" key="6">
    <source>
        <dbReference type="ARBA" id="ARBA00023136"/>
    </source>
</evidence>
<evidence type="ECO:0000256" key="5">
    <source>
        <dbReference type="ARBA" id="ARBA00022989"/>
    </source>
</evidence>
<dbReference type="GO" id="GO:0000139">
    <property type="term" value="C:Golgi membrane"/>
    <property type="evidence" value="ECO:0007669"/>
    <property type="project" value="TreeGrafter"/>
</dbReference>
<feature type="transmembrane region" description="Helical" evidence="9">
    <location>
        <begin position="349"/>
        <end position="370"/>
    </location>
</feature>
<organism evidence="12">
    <name type="scientific">Corethrella appendiculata</name>
    <dbReference type="NCBI Taxonomy" id="1370023"/>
    <lineage>
        <taxon>Eukaryota</taxon>
        <taxon>Metazoa</taxon>
        <taxon>Ecdysozoa</taxon>
        <taxon>Arthropoda</taxon>
        <taxon>Hexapoda</taxon>
        <taxon>Insecta</taxon>
        <taxon>Pterygota</taxon>
        <taxon>Neoptera</taxon>
        <taxon>Endopterygota</taxon>
        <taxon>Diptera</taxon>
        <taxon>Nematocera</taxon>
        <taxon>Culicoidea</taxon>
        <taxon>Chaoboridae</taxon>
        <taxon>Corethrella</taxon>
    </lineage>
</organism>
<protein>
    <recommendedName>
        <fullName evidence="7">Endoplasmic reticulum-Golgi intermediate compartment protein 3</fullName>
    </recommendedName>
</protein>
<evidence type="ECO:0000259" key="11">
    <source>
        <dbReference type="Pfam" id="PF13850"/>
    </source>
</evidence>
<dbReference type="GO" id="GO:0006890">
    <property type="term" value="P:retrograde vesicle-mediated transport, Golgi to endoplasmic reticulum"/>
    <property type="evidence" value="ECO:0007669"/>
    <property type="project" value="TreeGrafter"/>
</dbReference>
<comment type="subcellular location">
    <subcellularLocation>
        <location evidence="2">Endoplasmic reticulum-Golgi intermediate compartment membrane</location>
        <topology evidence="2">Multi-pass membrane protein</topology>
    </subcellularLocation>
    <subcellularLocation>
        <location evidence="1">Golgi apparatus</location>
        <location evidence="1">cis-Golgi network membrane</location>
        <topology evidence="1">Multi-pass membrane protein</topology>
    </subcellularLocation>
</comment>
<evidence type="ECO:0000256" key="7">
    <source>
        <dbReference type="ARBA" id="ARBA00040493"/>
    </source>
</evidence>
<feature type="domain" description="Endoplasmic reticulum vesicle transporter C-terminal" evidence="10">
    <location>
        <begin position="152"/>
        <end position="371"/>
    </location>
</feature>
<reference evidence="12" key="1">
    <citation type="journal article" date="2014" name="Insect Biochem. Mol. Biol.">
        <title>An insight into the sialome of the frog biting fly, Corethrella appendiculata.</title>
        <authorList>
            <person name="Ribeiro J.M.C."/>
            <person name="Chagas A.C."/>
            <person name="Pham V.M."/>
            <person name="Lounibos L.P."/>
            <person name="Calvo E."/>
        </authorList>
    </citation>
    <scope>NUCLEOTIDE SEQUENCE</scope>
    <source>
        <tissue evidence="12">Salivary glands</tissue>
    </source>
</reference>
<dbReference type="AlphaFoldDB" id="U5ENV3"/>
<dbReference type="PANTHER" id="PTHR10984">
    <property type="entry name" value="ENDOPLASMIC RETICULUM-GOLGI INTERMEDIATE COMPARTMENT PROTEIN"/>
    <property type="match status" value="1"/>
</dbReference>